<dbReference type="AlphaFoldDB" id="A0A6M3KAG3"/>
<evidence type="ECO:0008006" key="3">
    <source>
        <dbReference type="Google" id="ProtNLM"/>
    </source>
</evidence>
<protein>
    <recommendedName>
        <fullName evidence="3">Capsid protein</fullName>
    </recommendedName>
</protein>
<dbReference type="EMBL" id="MT141314">
    <property type="protein sequence ID" value="QJA58238.1"/>
    <property type="molecule type" value="Genomic_DNA"/>
</dbReference>
<organism evidence="2">
    <name type="scientific">viral metagenome</name>
    <dbReference type="NCBI Taxonomy" id="1070528"/>
    <lineage>
        <taxon>unclassified sequences</taxon>
        <taxon>metagenomes</taxon>
        <taxon>organismal metagenomes</taxon>
    </lineage>
</organism>
<gene>
    <name evidence="2" type="ORF">MM415A00983_0022</name>
    <name evidence="1" type="ORF">MM415B01478_0023</name>
</gene>
<sequence>MRTMNKYPEVVSRLEGLGKQMANRLDLDLSHRITFAASTSYTDMDGETVDVSTGETTTTALADSTHDLRGTTTTYRNILANNPRLSKGALEGMERLMAEETLNQFGEKVTMPFDILFTTDDPNTINTAREYLQSTADVEGAHSGIVNVYASKYRHVILPRVATDANGIPSSTYRYYWGIASSAYSTLYLGVWEEPHLKMPADLNAGEDFATDDWNFGSRAGYGICVVNAAWIKISKGDGSS</sequence>
<dbReference type="EMBL" id="MT142355">
    <property type="protein sequence ID" value="QJA78839.1"/>
    <property type="molecule type" value="Genomic_DNA"/>
</dbReference>
<reference evidence="2" key="1">
    <citation type="submission" date="2020-03" db="EMBL/GenBank/DDBJ databases">
        <title>The deep terrestrial virosphere.</title>
        <authorList>
            <person name="Holmfeldt K."/>
            <person name="Nilsson E."/>
            <person name="Simone D."/>
            <person name="Lopez-Fernandez M."/>
            <person name="Wu X."/>
            <person name="de Brujin I."/>
            <person name="Lundin D."/>
            <person name="Andersson A."/>
            <person name="Bertilsson S."/>
            <person name="Dopson M."/>
        </authorList>
    </citation>
    <scope>NUCLEOTIDE SEQUENCE</scope>
    <source>
        <strain evidence="2">MM415A00983</strain>
        <strain evidence="1">MM415B01478</strain>
    </source>
</reference>
<evidence type="ECO:0000313" key="1">
    <source>
        <dbReference type="EMBL" id="QJA58238.1"/>
    </source>
</evidence>
<name>A0A6M3KAG3_9ZZZZ</name>
<proteinExistence type="predicted"/>
<evidence type="ECO:0000313" key="2">
    <source>
        <dbReference type="EMBL" id="QJA78839.1"/>
    </source>
</evidence>
<accession>A0A6M3KAG3</accession>